<protein>
    <submittedName>
        <fullName evidence="2">Chalcone isomerase family protein</fullName>
    </submittedName>
</protein>
<accession>A0ABW8GRQ2</accession>
<evidence type="ECO:0000313" key="2">
    <source>
        <dbReference type="EMBL" id="MFJ5446705.1"/>
    </source>
</evidence>
<dbReference type="RefSeq" id="WP_400882532.1">
    <property type="nucleotide sequence ID" value="NZ_JBIWXY010000002.1"/>
</dbReference>
<dbReference type="InterPro" id="IPR016087">
    <property type="entry name" value="Chalcone_isomerase"/>
</dbReference>
<keyword evidence="3" id="KW-1185">Reference proteome</keyword>
<evidence type="ECO:0000313" key="3">
    <source>
        <dbReference type="Proteomes" id="UP001617669"/>
    </source>
</evidence>
<evidence type="ECO:0000259" key="1">
    <source>
        <dbReference type="Pfam" id="PF16036"/>
    </source>
</evidence>
<dbReference type="Pfam" id="PF16036">
    <property type="entry name" value="Chalcone_3"/>
    <property type="match status" value="1"/>
</dbReference>
<reference evidence="2 3" key="1">
    <citation type="submission" date="2024-11" db="EMBL/GenBank/DDBJ databases">
        <authorList>
            <person name="Kaparullina E.N."/>
            <person name="Delegan Y.A."/>
            <person name="Doronina N.V."/>
        </authorList>
    </citation>
    <scope>NUCLEOTIDE SEQUENCE [LARGE SCALE GENOMIC DNA]</scope>
    <source>
        <strain evidence="2 3">7sh_L</strain>
    </source>
</reference>
<organism evidence="2 3">
    <name type="scientific">Methylobacillus methanolivorans</name>
    <dbReference type="NCBI Taxonomy" id="1848927"/>
    <lineage>
        <taxon>Bacteria</taxon>
        <taxon>Pseudomonadati</taxon>
        <taxon>Pseudomonadota</taxon>
        <taxon>Betaproteobacteria</taxon>
        <taxon>Nitrosomonadales</taxon>
        <taxon>Methylophilaceae</taxon>
        <taxon>Methylobacillus</taxon>
    </lineage>
</organism>
<name>A0ABW8GRQ2_9PROT</name>
<feature type="domain" description="Chalcone isomerase" evidence="1">
    <location>
        <begin position="20"/>
        <end position="163"/>
    </location>
</feature>
<proteinExistence type="predicted"/>
<dbReference type="EMBL" id="JBIWXY010000002">
    <property type="protein sequence ID" value="MFJ5446705.1"/>
    <property type="molecule type" value="Genomic_DNA"/>
</dbReference>
<gene>
    <name evidence="2" type="ORF">ACIKP9_10745</name>
</gene>
<keyword evidence="2" id="KW-0413">Isomerase</keyword>
<sequence length="165" mass="18866">MQAIKDFLTSQTGNDSPDWQQQGSGILTWSVFSIYRATLWTAGPLKLHESQPSNTAFALQFEYLRNVSADYIIDASQREMLRLDSAADTAIAQWIDQLRTIIPDAGRGDLLWILFLPERQEVCFYNDEQLLGSLVSSEFPRAFADIWFHQQCHSPRLRKQLLGEA</sequence>
<comment type="caution">
    <text evidence="2">The sequence shown here is derived from an EMBL/GenBank/DDBJ whole genome shotgun (WGS) entry which is preliminary data.</text>
</comment>
<dbReference type="GO" id="GO:0016853">
    <property type="term" value="F:isomerase activity"/>
    <property type="evidence" value="ECO:0007669"/>
    <property type="project" value="UniProtKB-KW"/>
</dbReference>
<dbReference type="Proteomes" id="UP001617669">
    <property type="component" value="Unassembled WGS sequence"/>
</dbReference>